<evidence type="ECO:0000256" key="1">
    <source>
        <dbReference type="ARBA" id="ARBA00023015"/>
    </source>
</evidence>
<dbReference type="PANTHER" id="PTHR46796">
    <property type="entry name" value="HTH-TYPE TRANSCRIPTIONAL ACTIVATOR RHAS-RELATED"/>
    <property type="match status" value="1"/>
</dbReference>
<accession>A0A6M1TTJ8</accession>
<dbReference type="SUPFAM" id="SSF46689">
    <property type="entry name" value="Homeodomain-like"/>
    <property type="match status" value="1"/>
</dbReference>
<dbReference type="PRINTS" id="PR00032">
    <property type="entry name" value="HTHARAC"/>
</dbReference>
<dbReference type="RefSeq" id="WP_165049892.1">
    <property type="nucleotide sequence ID" value="NZ_JAALFE010000009.1"/>
</dbReference>
<dbReference type="PROSITE" id="PS00041">
    <property type="entry name" value="HTH_ARAC_FAMILY_1"/>
    <property type="match status" value="1"/>
</dbReference>
<name>A0A6M1TTJ8_9RHOB</name>
<keyword evidence="1" id="KW-0805">Transcription regulation</keyword>
<keyword evidence="2" id="KW-0238">DNA-binding</keyword>
<evidence type="ECO:0000256" key="2">
    <source>
        <dbReference type="ARBA" id="ARBA00023125"/>
    </source>
</evidence>
<evidence type="ECO:0000313" key="5">
    <source>
        <dbReference type="EMBL" id="NGQ91400.1"/>
    </source>
</evidence>
<dbReference type="Proteomes" id="UP000474758">
    <property type="component" value="Unassembled WGS sequence"/>
</dbReference>
<dbReference type="AlphaFoldDB" id="A0A6M1TTJ8"/>
<organism evidence="5 6">
    <name type="scientific">Paragemmobacter kunshanensis</name>
    <dbReference type="NCBI Taxonomy" id="2583234"/>
    <lineage>
        <taxon>Bacteria</taxon>
        <taxon>Pseudomonadati</taxon>
        <taxon>Pseudomonadota</taxon>
        <taxon>Alphaproteobacteria</taxon>
        <taxon>Rhodobacterales</taxon>
        <taxon>Paracoccaceae</taxon>
        <taxon>Paragemmobacter</taxon>
    </lineage>
</organism>
<dbReference type="InterPro" id="IPR050204">
    <property type="entry name" value="AraC_XylS_family_regulators"/>
</dbReference>
<dbReference type="Gene3D" id="1.10.10.60">
    <property type="entry name" value="Homeodomain-like"/>
    <property type="match status" value="1"/>
</dbReference>
<dbReference type="InterPro" id="IPR009057">
    <property type="entry name" value="Homeodomain-like_sf"/>
</dbReference>
<dbReference type="GO" id="GO:0043565">
    <property type="term" value="F:sequence-specific DNA binding"/>
    <property type="evidence" value="ECO:0007669"/>
    <property type="project" value="InterPro"/>
</dbReference>
<sequence>MTRSLHSTDRLPASARAGHWNAVIAEAYFPLDLTFRDAARFEGQLEHSNVGDISLSRLCTEAVQYERHRHHISSATEEQYLITIPRKSPVDFRQLGREVRCDPGGFILERGDEPYRFSYANANDLCVLKIAKPVLATKLRNPDRYCALVFNGREGIGSLFTTMAQQIQRHASSDPNSDAVLSRHLVELLALALDRTSEVEQGAGSSVRDAHRRRAENVILRDLSNPDLSPEIIADAVGISKRYLHELFAEVNCTVSQFVREERLKAARDLLQMPNPGQMSDIAYRFGFSDQAQFSRLFKAKFGQTPSGYRAQITAACND</sequence>
<gene>
    <name evidence="5" type="ORF">G5V65_10870</name>
</gene>
<evidence type="ECO:0000313" key="6">
    <source>
        <dbReference type="Proteomes" id="UP000474758"/>
    </source>
</evidence>
<keyword evidence="3" id="KW-0804">Transcription</keyword>
<dbReference type="Pfam" id="PF12833">
    <property type="entry name" value="HTH_18"/>
    <property type="match status" value="1"/>
</dbReference>
<dbReference type="SMART" id="SM00342">
    <property type="entry name" value="HTH_ARAC"/>
    <property type="match status" value="1"/>
</dbReference>
<evidence type="ECO:0000259" key="4">
    <source>
        <dbReference type="PROSITE" id="PS01124"/>
    </source>
</evidence>
<dbReference type="GO" id="GO:0003700">
    <property type="term" value="F:DNA-binding transcription factor activity"/>
    <property type="evidence" value="ECO:0007669"/>
    <property type="project" value="InterPro"/>
</dbReference>
<keyword evidence="6" id="KW-1185">Reference proteome</keyword>
<evidence type="ECO:0000256" key="3">
    <source>
        <dbReference type="ARBA" id="ARBA00023163"/>
    </source>
</evidence>
<dbReference type="PANTHER" id="PTHR46796:SF6">
    <property type="entry name" value="ARAC SUBFAMILY"/>
    <property type="match status" value="1"/>
</dbReference>
<dbReference type="InterPro" id="IPR018062">
    <property type="entry name" value="HTH_AraC-typ_CS"/>
</dbReference>
<dbReference type="InterPro" id="IPR035418">
    <property type="entry name" value="AraC-bd_2"/>
</dbReference>
<dbReference type="EMBL" id="JAALFE010000009">
    <property type="protein sequence ID" value="NGQ91400.1"/>
    <property type="molecule type" value="Genomic_DNA"/>
</dbReference>
<comment type="caution">
    <text evidence="5">The sequence shown here is derived from an EMBL/GenBank/DDBJ whole genome shotgun (WGS) entry which is preliminary data.</text>
</comment>
<dbReference type="PROSITE" id="PS01124">
    <property type="entry name" value="HTH_ARAC_FAMILY_2"/>
    <property type="match status" value="1"/>
</dbReference>
<protein>
    <submittedName>
        <fullName evidence="5">Helix-turn-helix domain-containing protein</fullName>
    </submittedName>
</protein>
<dbReference type="InterPro" id="IPR018060">
    <property type="entry name" value="HTH_AraC"/>
</dbReference>
<feature type="domain" description="HTH araC/xylS-type" evidence="4">
    <location>
        <begin position="213"/>
        <end position="312"/>
    </location>
</feature>
<dbReference type="Pfam" id="PF14525">
    <property type="entry name" value="AraC_binding_2"/>
    <property type="match status" value="1"/>
</dbReference>
<dbReference type="InterPro" id="IPR020449">
    <property type="entry name" value="Tscrpt_reg_AraC-type_HTH"/>
</dbReference>
<reference evidence="5 6" key="1">
    <citation type="submission" date="2020-02" db="EMBL/GenBank/DDBJ databases">
        <title>Rhodobacter translucens sp. nov., a novel bacterium isolated from activated sludge.</title>
        <authorList>
            <person name="Liu J."/>
        </authorList>
    </citation>
    <scope>NUCLEOTIDE SEQUENCE [LARGE SCALE GENOMIC DNA]</scope>
    <source>
        <strain evidence="5 6">HX-7-19</strain>
    </source>
</reference>
<proteinExistence type="predicted"/>